<feature type="compositionally biased region" description="Polar residues" evidence="4">
    <location>
        <begin position="571"/>
        <end position="611"/>
    </location>
</feature>
<gene>
    <name evidence="6" type="ORF">Clacol_007093</name>
</gene>
<feature type="compositionally biased region" description="Polar residues" evidence="4">
    <location>
        <begin position="364"/>
        <end position="375"/>
    </location>
</feature>
<feature type="region of interest" description="Disordered" evidence="4">
    <location>
        <begin position="210"/>
        <end position="247"/>
    </location>
</feature>
<feature type="compositionally biased region" description="Pro residues" evidence="4">
    <location>
        <begin position="212"/>
        <end position="222"/>
    </location>
</feature>
<feature type="compositionally biased region" description="Polar residues" evidence="4">
    <location>
        <begin position="706"/>
        <end position="738"/>
    </location>
</feature>
<name>A0AAV5AIB6_9AGAM</name>
<feature type="compositionally biased region" description="Basic and acidic residues" evidence="4">
    <location>
        <begin position="651"/>
        <end position="683"/>
    </location>
</feature>
<evidence type="ECO:0000313" key="7">
    <source>
        <dbReference type="Proteomes" id="UP001050691"/>
    </source>
</evidence>
<feature type="compositionally biased region" description="Low complexity" evidence="4">
    <location>
        <begin position="504"/>
        <end position="516"/>
    </location>
</feature>
<dbReference type="GO" id="GO:1990316">
    <property type="term" value="C:Atg1/ULK1 kinase complex"/>
    <property type="evidence" value="ECO:0007669"/>
    <property type="project" value="InterPro"/>
</dbReference>
<dbReference type="PANTHER" id="PTHR13430:SF4">
    <property type="entry name" value="AUTOPHAGY-RELATED PROTEIN 13"/>
    <property type="match status" value="1"/>
</dbReference>
<proteinExistence type="inferred from homology"/>
<feature type="region of interest" description="Disordered" evidence="4">
    <location>
        <begin position="1036"/>
        <end position="1089"/>
    </location>
</feature>
<dbReference type="Pfam" id="PF10033">
    <property type="entry name" value="ATG13"/>
    <property type="match status" value="1"/>
</dbReference>
<dbReference type="GO" id="GO:0034727">
    <property type="term" value="P:piecemeal microautophagy of the nucleus"/>
    <property type="evidence" value="ECO:0007669"/>
    <property type="project" value="TreeGrafter"/>
</dbReference>
<evidence type="ECO:0000256" key="3">
    <source>
        <dbReference type="RuleBase" id="RU361214"/>
    </source>
</evidence>
<sequence length="1089" mass="113245">MSSETWLKADQITHKFFSKLALLVYNARSSTIDSHKVDKWFNLETPDTDIFKNHLRVYRTISTLTSPLPPFELQVLLAVPDLANNQVLVLTDPSSARRTHVRPTPSHVLLESWVVLFTPSTSRSSLSSPSASSSTTISNSEEIALSSVYKQSISLFRSLYTLLRILPAYKLSKRLKRAGADSSQLSIQVRVHTQPSQARLEKVLNFGDAISPPSPIPSPSPMPTRTQLPQSNTSNIPQFSTNNTSISPLASLPTSSHTFPSVSHPLGTLSITVTYLLSPTFHIDTLESLLSSRFLSQSRDEEAFVPTIAARQAQGQSGSLRSMGGIPNASRSPPRQPLPSLMPAGTGFGQPSLADRFILPPGGSVSSVRSNTSRPVSLLSSGSAGSGHGEGALVPVLPTTTQTNTAGTSALPIRRPSISVNPLINPFKSPTLSSTSAPHSLHSQYSPHSIHSQYSTHSSGAVIGAAIEHGPTLPSRPPSTLSTQQHPFPSQSQVPPSPSLRHPSGGSLTGLGVSSSPAGTGTLGSSPASASSQTGQQSVGPRKYVSSFSHRRQSSALGSVDKGETPPIPASPSNSGLALPASNSKEGSDAAKSSTSNTNPPDNGASSSPFSAMTLDEADEDELSAFVQAIDERVPLGSVRGRLRSGGPGHPLREGSSKDREEIQEKETTRQREGSERTVRKESSSPSVSPRSPLSPSTSTPPSHLNPLQSRLPSQTTETPSNQQLTRNVPRQTYTSGTGRFPQSRAAIDAELKRMNDAFMTSLSTLNFNTGISSGAGATGVIRRRTASGVSSGSPSPGQSGTSALGLARRVSLAGGSPSGSIGSSSASGSPSGLVSGPGSGTGSPLGRSPSRGGYRPLYPPLPPSGSSGVLAGINTTSSSPTSLNSASASPSNLRPPNPLIYQYSSAPSSHTHHPIPAHPHPHSVRQPHQGSPLRSAIPLDESSSSSPSPIERGNEGDADSGSGELGSGYNPNPPTRTGLGGIGASPPRPRPMALGGTASGQGSSASPQIGLMRRILARANTSEEVIGRLEVSDDIGNSNNGSGGSGDIRGVGVGGRPSLPSKDQVVYPFPGREETDKGGRRGNGYMIL</sequence>
<dbReference type="InterPro" id="IPR040182">
    <property type="entry name" value="ATG13"/>
</dbReference>
<feature type="region of interest" description="Disordered" evidence="4">
    <location>
        <begin position="815"/>
        <end position="1008"/>
    </location>
</feature>
<protein>
    <recommendedName>
        <fullName evidence="3">Autophagy-related protein 13</fullName>
    </recommendedName>
</protein>
<keyword evidence="2 3" id="KW-0072">Autophagy</keyword>
<feature type="compositionally biased region" description="Low complexity" evidence="4">
    <location>
        <begin position="845"/>
        <end position="857"/>
    </location>
</feature>
<keyword evidence="7" id="KW-1185">Reference proteome</keyword>
<feature type="region of interest" description="Disordered" evidence="4">
    <location>
        <begin position="468"/>
        <end position="742"/>
    </location>
</feature>
<comment type="caution">
    <text evidence="6">The sequence shown here is derived from an EMBL/GenBank/DDBJ whole genome shotgun (WGS) entry which is preliminary data.</text>
</comment>
<feature type="compositionally biased region" description="Gly residues" evidence="4">
    <location>
        <begin position="1042"/>
        <end position="1056"/>
    </location>
</feature>
<feature type="compositionally biased region" description="Polar residues" evidence="4">
    <location>
        <begin position="517"/>
        <end position="539"/>
    </location>
</feature>
<dbReference type="Proteomes" id="UP001050691">
    <property type="component" value="Unassembled WGS sequence"/>
</dbReference>
<feature type="region of interest" description="Disordered" evidence="4">
    <location>
        <begin position="430"/>
        <end position="456"/>
    </location>
</feature>
<evidence type="ECO:0000256" key="4">
    <source>
        <dbReference type="SAM" id="MobiDB-lite"/>
    </source>
</evidence>
<evidence type="ECO:0000259" key="5">
    <source>
        <dbReference type="Pfam" id="PF10033"/>
    </source>
</evidence>
<feature type="compositionally biased region" description="Low complexity" evidence="4">
    <location>
        <begin position="684"/>
        <end position="703"/>
    </location>
</feature>
<dbReference type="AlphaFoldDB" id="A0AAV5AIB6"/>
<dbReference type="GO" id="GO:0000407">
    <property type="term" value="C:phagophore assembly site"/>
    <property type="evidence" value="ECO:0007669"/>
    <property type="project" value="TreeGrafter"/>
</dbReference>
<feature type="compositionally biased region" description="Low complexity" evidence="4">
    <location>
        <begin position="478"/>
        <end position="494"/>
    </location>
</feature>
<feature type="compositionally biased region" description="Low complexity" evidence="4">
    <location>
        <begin position="330"/>
        <end position="343"/>
    </location>
</feature>
<evidence type="ECO:0000256" key="2">
    <source>
        <dbReference type="ARBA" id="ARBA00023006"/>
    </source>
</evidence>
<dbReference type="InterPro" id="IPR018731">
    <property type="entry name" value="Atg13_N"/>
</dbReference>
<feature type="compositionally biased region" description="Polar residues" evidence="4">
    <location>
        <begin position="223"/>
        <end position="247"/>
    </location>
</feature>
<dbReference type="GO" id="GO:0005829">
    <property type="term" value="C:cytosol"/>
    <property type="evidence" value="ECO:0007669"/>
    <property type="project" value="TreeGrafter"/>
</dbReference>
<feature type="compositionally biased region" description="Low complexity" evidence="4">
    <location>
        <begin position="865"/>
        <end position="893"/>
    </location>
</feature>
<accession>A0AAV5AIB6</accession>
<comment type="similarity">
    <text evidence="1 3">Belongs to the ATG13 family. Fungi subfamily.</text>
</comment>
<evidence type="ECO:0000256" key="1">
    <source>
        <dbReference type="ARBA" id="ARBA00005246"/>
    </source>
</evidence>
<evidence type="ECO:0000313" key="6">
    <source>
        <dbReference type="EMBL" id="GJJ12848.1"/>
    </source>
</evidence>
<dbReference type="PANTHER" id="PTHR13430">
    <property type="match status" value="1"/>
</dbReference>
<dbReference type="Gene3D" id="3.30.900.10">
    <property type="entry name" value="HORMA domain"/>
    <property type="match status" value="1"/>
</dbReference>
<dbReference type="EMBL" id="BPWL01000008">
    <property type="protein sequence ID" value="GJJ12848.1"/>
    <property type="molecule type" value="Genomic_DNA"/>
</dbReference>
<organism evidence="6 7">
    <name type="scientific">Clathrus columnatus</name>
    <dbReference type="NCBI Taxonomy" id="1419009"/>
    <lineage>
        <taxon>Eukaryota</taxon>
        <taxon>Fungi</taxon>
        <taxon>Dikarya</taxon>
        <taxon>Basidiomycota</taxon>
        <taxon>Agaricomycotina</taxon>
        <taxon>Agaricomycetes</taxon>
        <taxon>Phallomycetidae</taxon>
        <taxon>Phallales</taxon>
        <taxon>Clathraceae</taxon>
        <taxon>Clathrus</taxon>
    </lineage>
</organism>
<feature type="domain" description="Autophagy-related protein 13 N-terminal" evidence="5">
    <location>
        <begin position="14"/>
        <end position="280"/>
    </location>
</feature>
<reference evidence="6" key="1">
    <citation type="submission" date="2021-10" db="EMBL/GenBank/DDBJ databases">
        <title>De novo Genome Assembly of Clathrus columnatus (Basidiomycota, Fungi) Using Illumina and Nanopore Sequence Data.</title>
        <authorList>
            <person name="Ogiso-Tanaka E."/>
            <person name="Itagaki H."/>
            <person name="Hosoya T."/>
            <person name="Hosaka K."/>
        </authorList>
    </citation>
    <scope>NUCLEOTIDE SEQUENCE</scope>
    <source>
        <strain evidence="6">MO-923</strain>
    </source>
</reference>
<dbReference type="GO" id="GO:0000423">
    <property type="term" value="P:mitophagy"/>
    <property type="evidence" value="ECO:0007669"/>
    <property type="project" value="TreeGrafter"/>
</dbReference>
<feature type="compositionally biased region" description="Low complexity" evidence="4">
    <location>
        <begin position="994"/>
        <end position="1007"/>
    </location>
</feature>
<feature type="region of interest" description="Disordered" evidence="4">
    <location>
        <begin position="364"/>
        <end position="389"/>
    </location>
</feature>
<feature type="compositionally biased region" description="Basic residues" evidence="4">
    <location>
        <begin position="911"/>
        <end position="926"/>
    </location>
</feature>
<dbReference type="InterPro" id="IPR036570">
    <property type="entry name" value="HORMA_dom_sf"/>
</dbReference>
<dbReference type="GO" id="GO:0034497">
    <property type="term" value="P:protein localization to phagophore assembly site"/>
    <property type="evidence" value="ECO:0007669"/>
    <property type="project" value="TreeGrafter"/>
</dbReference>
<feature type="region of interest" description="Disordered" evidence="4">
    <location>
        <begin position="311"/>
        <end position="346"/>
    </location>
</feature>
<feature type="compositionally biased region" description="Low complexity" evidence="4">
    <location>
        <begin position="815"/>
        <end position="835"/>
    </location>
</feature>